<dbReference type="EMBL" id="JAURTK010000001">
    <property type="protein sequence ID" value="MDP9645018.1"/>
    <property type="molecule type" value="Genomic_DNA"/>
</dbReference>
<keyword evidence="2" id="KW-0479">Metal-binding</keyword>
<feature type="binding site" evidence="2">
    <location>
        <position position="95"/>
    </location>
    <ligand>
        <name>Cu cation</name>
        <dbReference type="ChEBI" id="CHEBI:23378"/>
    </ligand>
</feature>
<organism evidence="5 6">
    <name type="scientific">Paraburkholderia caledonica</name>
    <dbReference type="NCBI Taxonomy" id="134536"/>
    <lineage>
        <taxon>Bacteria</taxon>
        <taxon>Pseudomonadati</taxon>
        <taxon>Pseudomonadota</taxon>
        <taxon>Betaproteobacteria</taxon>
        <taxon>Burkholderiales</taxon>
        <taxon>Burkholderiaceae</taxon>
        <taxon>Paraburkholderia</taxon>
    </lineage>
</organism>
<keyword evidence="2" id="KW-0186">Copper</keyword>
<dbReference type="GO" id="GO:0046872">
    <property type="term" value="F:metal ion binding"/>
    <property type="evidence" value="ECO:0007669"/>
    <property type="project" value="UniProtKB-KW"/>
</dbReference>
<reference evidence="5" key="1">
    <citation type="submission" date="2023-07" db="EMBL/GenBank/DDBJ databases">
        <title>Sorghum-associated microbial communities from plants grown in Nebraska, USA.</title>
        <authorList>
            <person name="Schachtman D."/>
        </authorList>
    </citation>
    <scope>NUCLEOTIDE SEQUENCE</scope>
    <source>
        <strain evidence="5">DS1061</strain>
    </source>
</reference>
<evidence type="ECO:0000256" key="1">
    <source>
        <dbReference type="ARBA" id="ARBA00010996"/>
    </source>
</evidence>
<dbReference type="InterPro" id="IPR036249">
    <property type="entry name" value="Thioredoxin-like_sf"/>
</dbReference>
<evidence type="ECO:0000256" key="2">
    <source>
        <dbReference type="PIRSR" id="PIRSR603782-1"/>
    </source>
</evidence>
<evidence type="ECO:0000313" key="6">
    <source>
        <dbReference type="Proteomes" id="UP001229486"/>
    </source>
</evidence>
<keyword evidence="3" id="KW-1015">Disulfide bond</keyword>
<name>A0AB73I4U1_9BURK</name>
<feature type="region of interest" description="Disordered" evidence="4">
    <location>
        <begin position="1"/>
        <end position="20"/>
    </location>
</feature>
<dbReference type="Proteomes" id="UP001229486">
    <property type="component" value="Unassembled WGS sequence"/>
</dbReference>
<evidence type="ECO:0000256" key="4">
    <source>
        <dbReference type="SAM" id="MobiDB-lite"/>
    </source>
</evidence>
<dbReference type="AlphaFoldDB" id="A0AB73I4U1"/>
<dbReference type="Pfam" id="PF02630">
    <property type="entry name" value="SCO1-SenC"/>
    <property type="match status" value="1"/>
</dbReference>
<feature type="binding site" evidence="2">
    <location>
        <position position="91"/>
    </location>
    <ligand>
        <name>Cu cation</name>
        <dbReference type="ChEBI" id="CHEBI:23378"/>
    </ligand>
</feature>
<sequence>MFHPKALMRAEPGESTPVERSSRRVFLRDAAMLALAAAPLSSYAQHGTSGLVTPPVRLEDTRLVDQTGTERSLNSMLLDGVTAVQTIYTGCSSVCPLQGALFSAVQQRLQQTRGRYPVRLLSIGIDPLSDSPSALHEWLKRFQAGPAWTAATPTLRDVDGMRMALAGSRLPLGNIADHATQIYCFDASARLRWRSADLPRVDEICNALGALGRA</sequence>
<accession>A0AB73I4U1</accession>
<dbReference type="CDD" id="cd02968">
    <property type="entry name" value="SCO"/>
    <property type="match status" value="1"/>
</dbReference>
<protein>
    <submittedName>
        <fullName evidence="5">Protein SCO1/2</fullName>
    </submittedName>
</protein>
<comment type="similarity">
    <text evidence="1">Belongs to the SCO1/2 family.</text>
</comment>
<evidence type="ECO:0000313" key="5">
    <source>
        <dbReference type="EMBL" id="MDP9645018.1"/>
    </source>
</evidence>
<dbReference type="InterPro" id="IPR003782">
    <property type="entry name" value="SCO1/SenC"/>
</dbReference>
<gene>
    <name evidence="5" type="ORF">J2793_000440</name>
</gene>
<dbReference type="RefSeq" id="WP_392392547.1">
    <property type="nucleotide sequence ID" value="NZ_JAURTK010000001.1"/>
</dbReference>
<dbReference type="Gene3D" id="3.40.30.10">
    <property type="entry name" value="Glutaredoxin"/>
    <property type="match status" value="1"/>
</dbReference>
<dbReference type="PANTHER" id="PTHR12151:SF25">
    <property type="entry name" value="LINALOOL DEHYDRATASE_ISOMERASE DOMAIN-CONTAINING PROTEIN"/>
    <property type="match status" value="1"/>
</dbReference>
<dbReference type="SUPFAM" id="SSF52833">
    <property type="entry name" value="Thioredoxin-like"/>
    <property type="match status" value="1"/>
</dbReference>
<evidence type="ECO:0000256" key="3">
    <source>
        <dbReference type="PIRSR" id="PIRSR603782-2"/>
    </source>
</evidence>
<proteinExistence type="inferred from homology"/>
<feature type="disulfide bond" description="Redox-active" evidence="3">
    <location>
        <begin position="91"/>
        <end position="95"/>
    </location>
</feature>
<comment type="caution">
    <text evidence="5">The sequence shown here is derived from an EMBL/GenBank/DDBJ whole genome shotgun (WGS) entry which is preliminary data.</text>
</comment>
<dbReference type="PANTHER" id="PTHR12151">
    <property type="entry name" value="ELECTRON TRANSPORT PROTIN SCO1/SENC FAMILY MEMBER"/>
    <property type="match status" value="1"/>
</dbReference>